<evidence type="ECO:0000313" key="2">
    <source>
        <dbReference type="Proteomes" id="UP001595632"/>
    </source>
</evidence>
<evidence type="ECO:0008006" key="3">
    <source>
        <dbReference type="Google" id="ProtNLM"/>
    </source>
</evidence>
<protein>
    <recommendedName>
        <fullName evidence="3">ParB-like nuclease family protein</fullName>
    </recommendedName>
</protein>
<dbReference type="RefSeq" id="WP_275632037.1">
    <property type="nucleotide sequence ID" value="NZ_JARGYD010000002.1"/>
</dbReference>
<dbReference type="EMBL" id="JBHRTB010000010">
    <property type="protein sequence ID" value="MFC3141712.1"/>
    <property type="molecule type" value="Genomic_DNA"/>
</dbReference>
<reference evidence="2" key="1">
    <citation type="journal article" date="2019" name="Int. J. Syst. Evol. Microbiol.">
        <title>The Global Catalogue of Microorganisms (GCM) 10K type strain sequencing project: providing services to taxonomists for standard genome sequencing and annotation.</title>
        <authorList>
            <consortium name="The Broad Institute Genomics Platform"/>
            <consortium name="The Broad Institute Genome Sequencing Center for Infectious Disease"/>
            <person name="Wu L."/>
            <person name="Ma J."/>
        </authorList>
    </citation>
    <scope>NUCLEOTIDE SEQUENCE [LARGE SCALE GENOMIC DNA]</scope>
    <source>
        <strain evidence="2">KCTC 52366</strain>
    </source>
</reference>
<sequence>MKMVKGTAGADHRAAAPTTKEAARLTFDVEEITPERASRLLESAVNPAEDKKAISTYAQAMTNGAWILNGQPIILDEAGRVIDGIQRLNACIKAGVPFQTIVARNVRADTLHTIDQHRRRSYQGVLESRGVRNAGKVVRTMSKLIRIENGSLGRENLPISWSRYDRVLSANPELEDACDIAETTRGSRLHSTARPVLAYMAIRAGLRAELLTFLREIGPDRTSGLDTPAGMFCMQVSVLEQNGLPLPVDNALALSILAFNDHVSGRKITQHYAWKEDYGTTPLDENGQPVSRAALREQAPANLGLPLVDGYPGLREGRFDTSQATDAFGGQTDEEILKGAQADEGRERVRMMTVTPELAREWMQFNSGNRKVQKNHIDVIKRDILNGNWMLNAQPICFTGDPMAAANDDTPRLLNGQHRLHAIIAADAPIEVPIATGIPEEAFATFDTHAKRTVRRAGNRVDDRVLAAAAKLQWKEDNNLPLTGSGNSPSATEILATLERHPDISKGFARSRRRGMTEIGSSGVMTYFIYRVMREHAAMGEEFLDGIEYGANLDKDNPILSLRNIAKGRRGGLSRGETLTMLIEHWDAFREWKSQQQSSTKKKQLKLV</sequence>
<accession>A0ABV7GPP0</accession>
<gene>
    <name evidence="1" type="ORF">ACFOGP_03280</name>
</gene>
<organism evidence="1 2">
    <name type="scientific">Psychromarinibacter halotolerans</name>
    <dbReference type="NCBI Taxonomy" id="1775175"/>
    <lineage>
        <taxon>Bacteria</taxon>
        <taxon>Pseudomonadati</taxon>
        <taxon>Pseudomonadota</taxon>
        <taxon>Alphaproteobacteria</taxon>
        <taxon>Rhodobacterales</taxon>
        <taxon>Paracoccaceae</taxon>
        <taxon>Psychromarinibacter</taxon>
    </lineage>
</organism>
<name>A0ABV7GPP0_9RHOB</name>
<evidence type="ECO:0000313" key="1">
    <source>
        <dbReference type="EMBL" id="MFC3141712.1"/>
    </source>
</evidence>
<comment type="caution">
    <text evidence="1">The sequence shown here is derived from an EMBL/GenBank/DDBJ whole genome shotgun (WGS) entry which is preliminary data.</text>
</comment>
<keyword evidence="2" id="KW-1185">Reference proteome</keyword>
<proteinExistence type="predicted"/>
<dbReference type="Proteomes" id="UP001595632">
    <property type="component" value="Unassembled WGS sequence"/>
</dbReference>